<gene>
    <name evidence="2" type="ORF">FSB78_10630</name>
</gene>
<proteinExistence type="predicted"/>
<sequence>MIVASEEVVITFEGKTVTMAKDKRTARVNLYLAKADEHGAVRYAVDVEEDCTRRMEREVRSTAYRPDGTSPTIKADPGDHAFKPVEKESFPRVILEHLCGITQLEAPKGGIYLTAPGTTVAHGVFALLALGIENEPAAQLASKLYDDPETLKSALDEQKVKAEQRPAVIKALDAQIAPEAKPPPPIVSLASAVASGHVGRYMHSEMELASGLWLKADGTFEYFLTVGSLDEAAKGRWTAAGNRITLINDPVPVPPTITQGEARLDAAGGFRVKVALPSGRGVQGVDVLVGFDRGEPASDYTQTDGWALAKDEKREPRWVQLSMSSYGLTSPRFPIDAKKANLISYTLMPNDIGVVDLRNAPITVKGDMLSLGRQGQTMLFKRRSGQTDEQEK</sequence>
<evidence type="ECO:0000256" key="1">
    <source>
        <dbReference type="SAM" id="MobiDB-lite"/>
    </source>
</evidence>
<feature type="region of interest" description="Disordered" evidence="1">
    <location>
        <begin position="61"/>
        <end position="80"/>
    </location>
</feature>
<organism evidence="2 3">
    <name type="scientific">Sphingomonas ginsenosidivorax</name>
    <dbReference type="NCBI Taxonomy" id="862135"/>
    <lineage>
        <taxon>Bacteria</taxon>
        <taxon>Pseudomonadati</taxon>
        <taxon>Pseudomonadota</taxon>
        <taxon>Alphaproteobacteria</taxon>
        <taxon>Sphingomonadales</taxon>
        <taxon>Sphingomonadaceae</taxon>
        <taxon>Sphingomonas</taxon>
    </lineage>
</organism>
<dbReference type="EMBL" id="VOQR01000001">
    <property type="protein sequence ID" value="TXC71345.1"/>
    <property type="molecule type" value="Genomic_DNA"/>
</dbReference>
<dbReference type="Proteomes" id="UP000321250">
    <property type="component" value="Unassembled WGS sequence"/>
</dbReference>
<evidence type="ECO:0000313" key="2">
    <source>
        <dbReference type="EMBL" id="TXC71345.1"/>
    </source>
</evidence>
<comment type="caution">
    <text evidence="2">The sequence shown here is derived from an EMBL/GenBank/DDBJ whole genome shotgun (WGS) entry which is preliminary data.</text>
</comment>
<keyword evidence="3" id="KW-1185">Reference proteome</keyword>
<dbReference type="RefSeq" id="WP_147082540.1">
    <property type="nucleotide sequence ID" value="NZ_VOQR01000001.1"/>
</dbReference>
<protein>
    <submittedName>
        <fullName evidence="2">Uncharacterized protein</fullName>
    </submittedName>
</protein>
<reference evidence="2 3" key="1">
    <citation type="journal article" date="2013" name="Antonie Van Leeuwenhoek">
        <title>Sphingomonas ginsenosidivorax sp. nov., with the ability to transform ginsenosides.</title>
        <authorList>
            <person name="Jin X.F."/>
            <person name="Kim J.K."/>
            <person name="Liu Q.M."/>
            <person name="Kang M.S."/>
            <person name="He D."/>
            <person name="Jin F.X."/>
            <person name="Kim S.C."/>
            <person name="Im W.T."/>
        </authorList>
    </citation>
    <scope>NUCLEOTIDE SEQUENCE [LARGE SCALE GENOMIC DNA]</scope>
    <source>
        <strain evidence="2 3">KHI67</strain>
    </source>
</reference>
<name>A0A5C6UH08_9SPHN</name>
<accession>A0A5C6UH08</accession>
<dbReference type="AlphaFoldDB" id="A0A5C6UH08"/>
<dbReference type="OrthoDB" id="6691870at2"/>
<evidence type="ECO:0000313" key="3">
    <source>
        <dbReference type="Proteomes" id="UP000321250"/>
    </source>
</evidence>